<feature type="transmembrane region" description="Helical" evidence="4">
    <location>
        <begin position="372"/>
        <end position="391"/>
    </location>
</feature>
<dbReference type="Proteomes" id="UP000068167">
    <property type="component" value="Chromosome"/>
</dbReference>
<feature type="domain" description="Glycosyltransferase 2-like" evidence="5">
    <location>
        <begin position="631"/>
        <end position="808"/>
    </location>
</feature>
<keyword evidence="7" id="KW-1185">Reference proteome</keyword>
<evidence type="ECO:0000313" key="7">
    <source>
        <dbReference type="Proteomes" id="UP000068167"/>
    </source>
</evidence>
<dbReference type="InterPro" id="IPR039528">
    <property type="entry name" value="DPM1-like"/>
</dbReference>
<keyword evidence="4" id="KW-0812">Transmembrane</keyword>
<name>A0A0K1S637_9CHRO</name>
<evidence type="ECO:0000259" key="5">
    <source>
        <dbReference type="Pfam" id="PF00535"/>
    </source>
</evidence>
<proteinExistence type="inferred from homology"/>
<keyword evidence="4" id="KW-0472">Membrane</keyword>
<dbReference type="InterPro" id="IPR001173">
    <property type="entry name" value="Glyco_trans_2-like"/>
</dbReference>
<feature type="transmembrane region" description="Helical" evidence="4">
    <location>
        <begin position="187"/>
        <end position="204"/>
    </location>
</feature>
<feature type="transmembrane region" description="Helical" evidence="4">
    <location>
        <begin position="246"/>
        <end position="268"/>
    </location>
</feature>
<dbReference type="KEGG" id="mpk:VL20_4551"/>
<evidence type="ECO:0000256" key="1">
    <source>
        <dbReference type="ARBA" id="ARBA00006739"/>
    </source>
</evidence>
<comment type="similarity">
    <text evidence="1">Belongs to the glycosyltransferase 2 family.</text>
</comment>
<dbReference type="NCBIfam" id="NF047440">
    <property type="entry name" value="LA3751_2_3_fam"/>
    <property type="match status" value="1"/>
</dbReference>
<feature type="transmembrane region" description="Helical" evidence="4">
    <location>
        <begin position="302"/>
        <end position="325"/>
    </location>
</feature>
<feature type="transmembrane region" description="Helical" evidence="4">
    <location>
        <begin position="110"/>
        <end position="126"/>
    </location>
</feature>
<organism evidence="6 7">
    <name type="scientific">Microcystis panniformis FACHB-1757</name>
    <dbReference type="NCBI Taxonomy" id="1638788"/>
    <lineage>
        <taxon>Bacteria</taxon>
        <taxon>Bacillati</taxon>
        <taxon>Cyanobacteriota</taxon>
        <taxon>Cyanophyceae</taxon>
        <taxon>Oscillatoriophycideae</taxon>
        <taxon>Chroococcales</taxon>
        <taxon>Microcystaceae</taxon>
        <taxon>Microcystis</taxon>
    </lineage>
</organism>
<keyword evidence="3 6" id="KW-0808">Transferase</keyword>
<feature type="transmembrane region" description="Helical" evidence="4">
    <location>
        <begin position="138"/>
        <end position="156"/>
    </location>
</feature>
<dbReference type="PANTHER" id="PTHR43398">
    <property type="entry name" value="DOLICHOL-PHOSPHATE MANNOSYLTRANSFERASE SUBUNIT 1"/>
    <property type="match status" value="1"/>
</dbReference>
<evidence type="ECO:0000256" key="3">
    <source>
        <dbReference type="ARBA" id="ARBA00022679"/>
    </source>
</evidence>
<evidence type="ECO:0000313" key="6">
    <source>
        <dbReference type="EMBL" id="AKV69456.1"/>
    </source>
</evidence>
<sequence>MIIGTEFLSWVVIASGCFYSLYLCISVPKDVFFNGDGALKALLARQLSNGPWRFDLVERAEAWVTRLWQEGLYSYRPPFVYYLNQRYYISFPFPFSLLTSLFYKLWGYRGFYLIPLLSIWVLWLSFSRAIPAFSLDSWGGLLGLVILIFASPLTLYSAIYCEHTLAVTLGFLGIVIAFFLPDTANSGWLPNLLGGFLVGLSVWFRSECLALVATLTLLVFLGLTPEQTSVFAWYSTEQNLNFSEFLLTNRIAFSFVLGMIVSVFLLWLCNKLIYNRFLGVHALLVLEEFSWKKRIQEALTSFYQLNSSFFVHFPICIIPLAYLLTWSGQQLNFAKDIPVTLISVTAIIILAVLVNLRWQGMVKTKALVKDNIIYFLILLASCYLFDIGNISLDKQMLFVYALYFIYTVGVSCLVDIAPGEVMVGGKQWGPRYLLPLIPFVTLLTLEQVKIIGANQEVFVVKGSWVLLLILLAIGVYKNIYQGGEFFYKTHQGIAPAIKSIEEDTNSIVAFSHQYAAQVLGFGLEKQKTFFRVENSQAMVKLCQELLSQGLFSFPYVCYPYRPCQLLESPPEELEFSQDGQKFQIGINRSGIIGKYPFYEIVISASETGLLAQKSEDKPTITPAANDLVCTILPTYNERDNISQLIERLLASVPSPYLVLVVDDNSPDETWQIVEDFAKQYPTPPQDSQFQSGVILCRRIDEKGLTSALQRGIDDAINLYGAKIITWMDCDLSMPPEDVPQLITPIRAKKADMAVGSRWIPGGDDVAHGLMARMLSWIINRMAIVMLGNQVHDYTSGFIAVRSQVLEKITLNGDYGEYCIDLLTRANRLGYKLVEVPYLCVPRIYGESKTGINLWDYLSKGRKYVATIWQLWQER</sequence>
<feature type="transmembrane region" description="Helical" evidence="4">
    <location>
        <begin position="457"/>
        <end position="476"/>
    </location>
</feature>
<dbReference type="Gene3D" id="3.90.550.10">
    <property type="entry name" value="Spore Coat Polysaccharide Biosynthesis Protein SpsA, Chain A"/>
    <property type="match status" value="1"/>
</dbReference>
<protein>
    <submittedName>
        <fullName evidence="6">Dolichol-phosphate mannosyltransferase</fullName>
    </submittedName>
</protein>
<evidence type="ECO:0000256" key="4">
    <source>
        <dbReference type="SAM" id="Phobius"/>
    </source>
</evidence>
<reference evidence="6 7" key="1">
    <citation type="journal article" date="2016" name="Stand. Genomic Sci.">
        <title>Complete genome sequence and genomic characterization of Microcystis panniformis FACHB 1757 by third-generation sequencing.</title>
        <authorList>
            <person name="Zhang J.Y."/>
            <person name="Guan R."/>
            <person name="Zhang H.J."/>
            <person name="Li H."/>
            <person name="Xiao P."/>
            <person name="Yu G.L."/>
            <person name="Du L."/>
            <person name="Cao D.M."/>
            <person name="Zhu B.C."/>
            <person name="Li R.H."/>
            <person name="Lu Z.H."/>
        </authorList>
    </citation>
    <scope>NUCLEOTIDE SEQUENCE [LARGE SCALE GENOMIC DNA]</scope>
    <source>
        <strain evidence="6 7">FACHB-1757</strain>
    </source>
</reference>
<dbReference type="SUPFAM" id="SSF53448">
    <property type="entry name" value="Nucleotide-diphospho-sugar transferases"/>
    <property type="match status" value="1"/>
</dbReference>
<dbReference type="InterPro" id="IPR059217">
    <property type="entry name" value="LA3751_2-like"/>
</dbReference>
<keyword evidence="2 6" id="KW-0328">Glycosyltransferase</keyword>
<dbReference type="AlphaFoldDB" id="A0A0K1S637"/>
<dbReference type="CDD" id="cd06442">
    <property type="entry name" value="DPM1_like"/>
    <property type="match status" value="1"/>
</dbReference>
<dbReference type="RefSeq" id="WP_128575256.1">
    <property type="nucleotide sequence ID" value="NZ_CP011339.1"/>
</dbReference>
<dbReference type="PATRIC" id="fig|1638788.3.peg.4587"/>
<feature type="transmembrane region" description="Helical" evidence="4">
    <location>
        <begin position="337"/>
        <end position="356"/>
    </location>
</feature>
<accession>A0A0K1S637</accession>
<gene>
    <name evidence="6" type="ORF">VL20_4551</name>
</gene>
<feature type="transmembrane region" description="Helical" evidence="4">
    <location>
        <begin position="7"/>
        <end position="28"/>
    </location>
</feature>
<dbReference type="EMBL" id="CP011339">
    <property type="protein sequence ID" value="AKV69456.1"/>
    <property type="molecule type" value="Genomic_DNA"/>
</dbReference>
<feature type="transmembrane region" description="Helical" evidence="4">
    <location>
        <begin position="163"/>
        <end position="181"/>
    </location>
</feature>
<evidence type="ECO:0000256" key="2">
    <source>
        <dbReference type="ARBA" id="ARBA00022676"/>
    </source>
</evidence>
<feature type="transmembrane region" description="Helical" evidence="4">
    <location>
        <begin position="397"/>
        <end position="416"/>
    </location>
</feature>
<dbReference type="PANTHER" id="PTHR43398:SF1">
    <property type="entry name" value="DOLICHOL-PHOSPHATE MANNOSYLTRANSFERASE SUBUNIT 1"/>
    <property type="match status" value="1"/>
</dbReference>
<dbReference type="GO" id="GO:0004582">
    <property type="term" value="F:dolichyl-phosphate beta-D-mannosyltransferase activity"/>
    <property type="evidence" value="ECO:0007669"/>
    <property type="project" value="InterPro"/>
</dbReference>
<dbReference type="Pfam" id="PF00535">
    <property type="entry name" value="Glycos_transf_2"/>
    <property type="match status" value="1"/>
</dbReference>
<dbReference type="InterPro" id="IPR029044">
    <property type="entry name" value="Nucleotide-diphossugar_trans"/>
</dbReference>
<feature type="transmembrane region" description="Helical" evidence="4">
    <location>
        <begin position="87"/>
        <end position="103"/>
    </location>
</feature>
<feature type="transmembrane region" description="Helical" evidence="4">
    <location>
        <begin position="211"/>
        <end position="234"/>
    </location>
</feature>
<keyword evidence="4" id="KW-1133">Transmembrane helix</keyword>